<keyword evidence="1" id="KW-1133">Transmembrane helix</keyword>
<dbReference type="EMBL" id="KV878248">
    <property type="protein sequence ID" value="OJZ82284.1"/>
    <property type="molecule type" value="Genomic_DNA"/>
</dbReference>
<evidence type="ECO:0000256" key="1">
    <source>
        <dbReference type="SAM" id="Phobius"/>
    </source>
</evidence>
<dbReference type="AlphaFoldDB" id="A0A1M3T6A2"/>
<sequence length="108" mass="12129">MGRAAARSIQRWARPTAAFSALWFSFQFLFFSEFFSFHALLANWPGSYLWETEKLYHNGKDEDAGVVVMMGPISSRLPIIPLGCDDRTGGCLFVCLSILMKGCDLLID</sequence>
<dbReference type="VEuPathDB" id="FungiDB:ASPFODRAFT_351597"/>
<feature type="transmembrane region" description="Helical" evidence="1">
    <location>
        <begin position="21"/>
        <end position="41"/>
    </location>
</feature>
<accession>A0A1M3T6A2</accession>
<reference evidence="3" key="1">
    <citation type="journal article" date="2017" name="Genome Biol.">
        <title>Comparative genomics reveals high biological diversity and specific adaptations in the industrially and medically important fungal genus Aspergillus.</title>
        <authorList>
            <person name="de Vries R.P."/>
            <person name="Riley R."/>
            <person name="Wiebenga A."/>
            <person name="Aguilar-Osorio G."/>
            <person name="Amillis S."/>
            <person name="Uchima C.A."/>
            <person name="Anderluh G."/>
            <person name="Asadollahi M."/>
            <person name="Askin M."/>
            <person name="Barry K."/>
            <person name="Battaglia E."/>
            <person name="Bayram O."/>
            <person name="Benocci T."/>
            <person name="Braus-Stromeyer S.A."/>
            <person name="Caldana C."/>
            <person name="Canovas D."/>
            <person name="Cerqueira G.C."/>
            <person name="Chen F."/>
            <person name="Chen W."/>
            <person name="Choi C."/>
            <person name="Clum A."/>
            <person name="Dos Santos R.A."/>
            <person name="Damasio A.R."/>
            <person name="Diallinas G."/>
            <person name="Emri T."/>
            <person name="Fekete E."/>
            <person name="Flipphi M."/>
            <person name="Freyberg S."/>
            <person name="Gallo A."/>
            <person name="Gournas C."/>
            <person name="Habgood R."/>
            <person name="Hainaut M."/>
            <person name="Harispe M.L."/>
            <person name="Henrissat B."/>
            <person name="Hilden K.S."/>
            <person name="Hope R."/>
            <person name="Hossain A."/>
            <person name="Karabika E."/>
            <person name="Karaffa L."/>
            <person name="Karanyi Z."/>
            <person name="Krasevec N."/>
            <person name="Kuo A."/>
            <person name="Kusch H."/>
            <person name="LaButti K."/>
            <person name="Lagendijk E.L."/>
            <person name="Lapidus A."/>
            <person name="Levasseur A."/>
            <person name="Lindquist E."/>
            <person name="Lipzen A."/>
            <person name="Logrieco A.F."/>
            <person name="MacCabe A."/>
            <person name="Maekelae M.R."/>
            <person name="Malavazi I."/>
            <person name="Melin P."/>
            <person name="Meyer V."/>
            <person name="Mielnichuk N."/>
            <person name="Miskei M."/>
            <person name="Molnar A.P."/>
            <person name="Mule G."/>
            <person name="Ngan C.Y."/>
            <person name="Orejas M."/>
            <person name="Orosz E."/>
            <person name="Ouedraogo J.P."/>
            <person name="Overkamp K.M."/>
            <person name="Park H.-S."/>
            <person name="Perrone G."/>
            <person name="Piumi F."/>
            <person name="Punt P.J."/>
            <person name="Ram A.F."/>
            <person name="Ramon A."/>
            <person name="Rauscher S."/>
            <person name="Record E."/>
            <person name="Riano-Pachon D.M."/>
            <person name="Robert V."/>
            <person name="Roehrig J."/>
            <person name="Ruller R."/>
            <person name="Salamov A."/>
            <person name="Salih N.S."/>
            <person name="Samson R.A."/>
            <person name="Sandor E."/>
            <person name="Sanguinetti M."/>
            <person name="Schuetze T."/>
            <person name="Sepcic K."/>
            <person name="Shelest E."/>
            <person name="Sherlock G."/>
            <person name="Sophianopoulou V."/>
            <person name="Squina F.M."/>
            <person name="Sun H."/>
            <person name="Susca A."/>
            <person name="Todd R.B."/>
            <person name="Tsang A."/>
            <person name="Unkles S.E."/>
            <person name="van de Wiele N."/>
            <person name="van Rossen-Uffink D."/>
            <person name="Oliveira J.V."/>
            <person name="Vesth T.C."/>
            <person name="Visser J."/>
            <person name="Yu J.-H."/>
            <person name="Zhou M."/>
            <person name="Andersen M.R."/>
            <person name="Archer D.B."/>
            <person name="Baker S.E."/>
            <person name="Benoit I."/>
            <person name="Brakhage A.A."/>
            <person name="Braus G.H."/>
            <person name="Fischer R."/>
            <person name="Frisvad J.C."/>
            <person name="Goldman G.H."/>
            <person name="Houbraken J."/>
            <person name="Oakley B."/>
            <person name="Pocsi I."/>
            <person name="Scazzocchio C."/>
            <person name="Seiboth B."/>
            <person name="vanKuyk P.A."/>
            <person name="Wortman J."/>
            <person name="Dyer P.S."/>
            <person name="Grigoriev I.V."/>
        </authorList>
    </citation>
    <scope>NUCLEOTIDE SEQUENCE [LARGE SCALE GENOMIC DNA]</scope>
    <source>
        <strain evidence="3">CBS 106.47</strain>
    </source>
</reference>
<protein>
    <submittedName>
        <fullName evidence="2">Uncharacterized protein</fullName>
    </submittedName>
</protein>
<gene>
    <name evidence="2" type="ORF">ASPFODRAFT_351597</name>
</gene>
<name>A0A1M3T6A2_ASPLC</name>
<keyword evidence="1" id="KW-0472">Membrane</keyword>
<evidence type="ECO:0000313" key="3">
    <source>
        <dbReference type="Proteomes" id="UP000184063"/>
    </source>
</evidence>
<organism evidence="2 3">
    <name type="scientific">Aspergillus luchuensis (strain CBS 106.47)</name>
    <dbReference type="NCBI Taxonomy" id="1137211"/>
    <lineage>
        <taxon>Eukaryota</taxon>
        <taxon>Fungi</taxon>
        <taxon>Dikarya</taxon>
        <taxon>Ascomycota</taxon>
        <taxon>Pezizomycotina</taxon>
        <taxon>Eurotiomycetes</taxon>
        <taxon>Eurotiomycetidae</taxon>
        <taxon>Eurotiales</taxon>
        <taxon>Aspergillaceae</taxon>
        <taxon>Aspergillus</taxon>
        <taxon>Aspergillus subgen. Circumdati</taxon>
    </lineage>
</organism>
<evidence type="ECO:0000313" key="2">
    <source>
        <dbReference type="EMBL" id="OJZ82284.1"/>
    </source>
</evidence>
<keyword evidence="1" id="KW-0812">Transmembrane</keyword>
<proteinExistence type="predicted"/>
<dbReference type="Proteomes" id="UP000184063">
    <property type="component" value="Unassembled WGS sequence"/>
</dbReference>